<comment type="cofactor">
    <cofactor evidence="1">
        <name>Zn(2+)</name>
        <dbReference type="ChEBI" id="CHEBI:29105"/>
    </cofactor>
</comment>
<dbReference type="Gene3D" id="3.20.20.140">
    <property type="entry name" value="Metal-dependent hydrolases"/>
    <property type="match status" value="1"/>
</dbReference>
<dbReference type="SUPFAM" id="SSF51556">
    <property type="entry name" value="Metallo-dependent hydrolases"/>
    <property type="match status" value="1"/>
</dbReference>
<dbReference type="KEGG" id="uam:UABAM_05265"/>
<dbReference type="GO" id="GO:0006154">
    <property type="term" value="P:adenosine catabolic process"/>
    <property type="evidence" value="ECO:0007669"/>
    <property type="project" value="TreeGrafter"/>
</dbReference>
<keyword evidence="4" id="KW-0479">Metal-binding</keyword>
<organism evidence="8 9">
    <name type="scientific">Uabimicrobium amorphum</name>
    <dbReference type="NCBI Taxonomy" id="2596890"/>
    <lineage>
        <taxon>Bacteria</taxon>
        <taxon>Pseudomonadati</taxon>
        <taxon>Planctomycetota</taxon>
        <taxon>Candidatus Uabimicrobiia</taxon>
        <taxon>Candidatus Uabimicrobiales</taxon>
        <taxon>Candidatus Uabimicrobiaceae</taxon>
        <taxon>Candidatus Uabimicrobium</taxon>
    </lineage>
</organism>
<evidence type="ECO:0000313" key="9">
    <source>
        <dbReference type="Proteomes" id="UP000326354"/>
    </source>
</evidence>
<dbReference type="Pfam" id="PF00962">
    <property type="entry name" value="A_deaminase"/>
    <property type="match status" value="1"/>
</dbReference>
<reference evidence="8 9" key="1">
    <citation type="submission" date="2019-08" db="EMBL/GenBank/DDBJ databases">
        <title>Complete genome sequence of Candidatus Uab amorphum.</title>
        <authorList>
            <person name="Shiratori T."/>
            <person name="Suzuki S."/>
            <person name="Kakizawa Y."/>
            <person name="Ishida K."/>
        </authorList>
    </citation>
    <scope>NUCLEOTIDE SEQUENCE [LARGE SCALE GENOMIC DNA]</scope>
    <source>
        <strain evidence="8 9">SRT547</strain>
    </source>
</reference>
<dbReference type="InterPro" id="IPR001365">
    <property type="entry name" value="A_deaminase_dom"/>
</dbReference>
<dbReference type="RefSeq" id="WP_151970903.1">
    <property type="nucleotide sequence ID" value="NZ_AP019860.1"/>
</dbReference>
<keyword evidence="9" id="KW-1185">Reference proteome</keyword>
<dbReference type="EMBL" id="AP019860">
    <property type="protein sequence ID" value="BBM86865.1"/>
    <property type="molecule type" value="Genomic_DNA"/>
</dbReference>
<gene>
    <name evidence="8" type="ORF">UABAM_05265</name>
</gene>
<dbReference type="GO" id="GO:0004000">
    <property type="term" value="F:adenosine deaminase activity"/>
    <property type="evidence" value="ECO:0007669"/>
    <property type="project" value="TreeGrafter"/>
</dbReference>
<keyword evidence="6" id="KW-0862">Zinc</keyword>
<dbReference type="GO" id="GO:0046872">
    <property type="term" value="F:metal ion binding"/>
    <property type="evidence" value="ECO:0007669"/>
    <property type="project" value="UniProtKB-KW"/>
</dbReference>
<evidence type="ECO:0000256" key="3">
    <source>
        <dbReference type="ARBA" id="ARBA00012784"/>
    </source>
</evidence>
<evidence type="ECO:0000256" key="6">
    <source>
        <dbReference type="ARBA" id="ARBA00022833"/>
    </source>
</evidence>
<dbReference type="InterPro" id="IPR032466">
    <property type="entry name" value="Metal_Hydrolase"/>
</dbReference>
<dbReference type="GO" id="GO:0005829">
    <property type="term" value="C:cytosol"/>
    <property type="evidence" value="ECO:0007669"/>
    <property type="project" value="TreeGrafter"/>
</dbReference>
<evidence type="ECO:0000256" key="4">
    <source>
        <dbReference type="ARBA" id="ARBA00022723"/>
    </source>
</evidence>
<proteinExistence type="inferred from homology"/>
<dbReference type="GO" id="GO:0043103">
    <property type="term" value="P:hypoxanthine salvage"/>
    <property type="evidence" value="ECO:0007669"/>
    <property type="project" value="TreeGrafter"/>
</dbReference>
<name>A0A5S9IUL0_UABAM</name>
<evidence type="ECO:0000313" key="8">
    <source>
        <dbReference type="EMBL" id="BBM86865.1"/>
    </source>
</evidence>
<dbReference type="AlphaFoldDB" id="A0A5S9IUL0"/>
<dbReference type="PANTHER" id="PTHR11409:SF43">
    <property type="entry name" value="ADENOSINE DEAMINASE"/>
    <property type="match status" value="1"/>
</dbReference>
<dbReference type="EC" id="3.5.4.4" evidence="3"/>
<dbReference type="PANTHER" id="PTHR11409">
    <property type="entry name" value="ADENOSINE DEAMINASE"/>
    <property type="match status" value="1"/>
</dbReference>
<evidence type="ECO:0000259" key="7">
    <source>
        <dbReference type="Pfam" id="PF00962"/>
    </source>
</evidence>
<accession>A0A5S9IUL0</accession>
<evidence type="ECO:0000256" key="1">
    <source>
        <dbReference type="ARBA" id="ARBA00001947"/>
    </source>
</evidence>
<feature type="domain" description="Adenosine deaminase" evidence="7">
    <location>
        <begin position="371"/>
        <end position="549"/>
    </location>
</feature>
<dbReference type="Proteomes" id="UP000326354">
    <property type="component" value="Chromosome"/>
</dbReference>
<sequence length="611" mass="71171">MESLFRAITLILLSIICFTSVQVYWEIELPQKNSFDSQKNFWDANMGSPAARFELAKRTEPELIAFVRRMPKGADLHNHASGASFCEYVLQAARDNQLKYNKDTQKFVAYLKIRYHNESKKFVSNQIEKYDSIASLEVENSHFLPTKNNAVSDSIIFSYHQQTKTFVSQTIQNPQNIHHITLKDQSNSYEFAVTQDIITIDHLQRDSSLLSSFLDRYSMRGWSEGKNNGHDHFFKIFEYLDSSQQSKKDVLVEMIPRNRYQNVQYLEVMMRSFPKKIEKGIAKKFAIDFDIHNLDKMFTHVQDIAKDYNMLEEIREYINRIDTDVQTYLRLRYPPSDNRGDIVIRYMHQLKRFKSPKDVFITAFIAAKASKLDKRVAGVNIVAPEDSPAAIVNFSHHMKILGYLWEKMEKPRFSLHAGELSLRESPVEPMRHHISESIHIGHALRIGHGVSIAWENNVVGLLQHMKERRILVEICLSSNESILGIKGDRHPFMMYKRAGIPMAISTDDEGISRSNLTMEFIKAIRRYDLNYYDVLTLVRNSLEYSFLEGESLFITGDYSKINPQFSDVRSKNWQANDQQQQIMEKNAKLRQQVKLERKIVAFEKFLLSGFK</sequence>
<comment type="similarity">
    <text evidence="2">Belongs to the metallo-dependent hydrolases superfamily. Adenosine and AMP deaminases family.</text>
</comment>
<keyword evidence="5" id="KW-0378">Hydrolase</keyword>
<dbReference type="OrthoDB" id="9779574at2"/>
<protein>
    <recommendedName>
        <fullName evidence="3">adenosine deaminase</fullName>
        <ecNumber evidence="3">3.5.4.4</ecNumber>
    </recommendedName>
</protein>
<evidence type="ECO:0000256" key="5">
    <source>
        <dbReference type="ARBA" id="ARBA00022801"/>
    </source>
</evidence>
<dbReference type="InterPro" id="IPR006330">
    <property type="entry name" value="Ado/ade_deaminase"/>
</dbReference>
<evidence type="ECO:0000256" key="2">
    <source>
        <dbReference type="ARBA" id="ARBA00006676"/>
    </source>
</evidence>
<dbReference type="GO" id="GO:0046103">
    <property type="term" value="P:inosine biosynthetic process"/>
    <property type="evidence" value="ECO:0007669"/>
    <property type="project" value="TreeGrafter"/>
</dbReference>